<evidence type="ECO:0000256" key="1">
    <source>
        <dbReference type="SAM" id="MobiDB-lite"/>
    </source>
</evidence>
<evidence type="ECO:0000313" key="3">
    <source>
        <dbReference type="Proteomes" id="UP000567922"/>
    </source>
</evidence>
<proteinExistence type="predicted"/>
<feature type="compositionally biased region" description="Acidic residues" evidence="1">
    <location>
        <begin position="42"/>
        <end position="59"/>
    </location>
</feature>
<dbReference type="RefSeq" id="WP_064440232.1">
    <property type="nucleotide sequence ID" value="NZ_BDDI01000007.1"/>
</dbReference>
<dbReference type="Proteomes" id="UP000567922">
    <property type="component" value="Unassembled WGS sequence"/>
</dbReference>
<gene>
    <name evidence="2" type="ORF">FHU29_000768</name>
</gene>
<organism evidence="2 3">
    <name type="scientific">Hoyosella altamirensis</name>
    <dbReference type="NCBI Taxonomy" id="616997"/>
    <lineage>
        <taxon>Bacteria</taxon>
        <taxon>Bacillati</taxon>
        <taxon>Actinomycetota</taxon>
        <taxon>Actinomycetes</taxon>
        <taxon>Mycobacteriales</taxon>
        <taxon>Hoyosellaceae</taxon>
        <taxon>Hoyosella</taxon>
    </lineage>
</organism>
<protein>
    <submittedName>
        <fullName evidence="2">Cyanate permease</fullName>
    </submittedName>
</protein>
<dbReference type="EMBL" id="JACHWS010000001">
    <property type="protein sequence ID" value="MBB3036334.1"/>
    <property type="molecule type" value="Genomic_DNA"/>
</dbReference>
<feature type="region of interest" description="Disordered" evidence="1">
    <location>
        <begin position="37"/>
        <end position="59"/>
    </location>
</feature>
<comment type="caution">
    <text evidence="2">The sequence shown here is derived from an EMBL/GenBank/DDBJ whole genome shotgun (WGS) entry which is preliminary data.</text>
</comment>
<name>A0A839RJI4_9ACTN</name>
<reference evidence="2 3" key="1">
    <citation type="submission" date="2020-08" db="EMBL/GenBank/DDBJ databases">
        <title>Sequencing the genomes of 1000 actinobacteria strains.</title>
        <authorList>
            <person name="Klenk H.-P."/>
        </authorList>
    </citation>
    <scope>NUCLEOTIDE SEQUENCE [LARGE SCALE GENOMIC DNA]</scope>
    <source>
        <strain evidence="2 3">DSM 45258</strain>
    </source>
</reference>
<sequence>MSEVEIVLMHQGGWDEALMLLGPLAIIAALIYTARKKRPPEGEEWDDDWEEEDWEKEPE</sequence>
<keyword evidence="3" id="KW-1185">Reference proteome</keyword>
<accession>A0A839RJI4</accession>
<evidence type="ECO:0000313" key="2">
    <source>
        <dbReference type="EMBL" id="MBB3036334.1"/>
    </source>
</evidence>
<dbReference type="AlphaFoldDB" id="A0A839RJI4"/>